<evidence type="ECO:0000256" key="16">
    <source>
        <dbReference type="SAM" id="MobiDB-lite"/>
    </source>
</evidence>
<dbReference type="EC" id="3.4.16.4" evidence="3"/>
<evidence type="ECO:0000313" key="21">
    <source>
        <dbReference type="Proteomes" id="UP000199512"/>
    </source>
</evidence>
<feature type="compositionally biased region" description="Low complexity" evidence="16">
    <location>
        <begin position="927"/>
        <end position="942"/>
    </location>
</feature>
<dbReference type="GO" id="GO:0008955">
    <property type="term" value="F:peptidoglycan glycosyltransferase activity"/>
    <property type="evidence" value="ECO:0007669"/>
    <property type="project" value="UniProtKB-EC"/>
</dbReference>
<dbReference type="GO" id="GO:0009252">
    <property type="term" value="P:peptidoglycan biosynthetic process"/>
    <property type="evidence" value="ECO:0007669"/>
    <property type="project" value="UniProtKB-UniPathway"/>
</dbReference>
<dbReference type="InterPro" id="IPR036950">
    <property type="entry name" value="PBP_transglycosylase"/>
</dbReference>
<dbReference type="EMBL" id="FODF01000006">
    <property type="protein sequence ID" value="SEN58356.1"/>
    <property type="molecule type" value="Genomic_DNA"/>
</dbReference>
<dbReference type="OrthoDB" id="9766909at2"/>
<evidence type="ECO:0000256" key="7">
    <source>
        <dbReference type="ARBA" id="ARBA00022676"/>
    </source>
</evidence>
<dbReference type="GO" id="GO:0005886">
    <property type="term" value="C:plasma membrane"/>
    <property type="evidence" value="ECO:0007669"/>
    <property type="project" value="UniProtKB-SubCell"/>
</dbReference>
<evidence type="ECO:0000256" key="17">
    <source>
        <dbReference type="SAM" id="Phobius"/>
    </source>
</evidence>
<dbReference type="EC" id="2.4.99.28" evidence="14"/>
<evidence type="ECO:0000313" key="20">
    <source>
        <dbReference type="EMBL" id="SEN58356.1"/>
    </source>
</evidence>
<evidence type="ECO:0000256" key="2">
    <source>
        <dbReference type="ARBA" id="ARBA00004401"/>
    </source>
</evidence>
<comment type="catalytic activity">
    <reaction evidence="15">
        <text>[GlcNAc-(1-&gt;4)-Mur2Ac(oyl-L-Ala-gamma-D-Glu-L-Lys-D-Ala-D-Ala)](n)-di-trans,octa-cis-undecaprenyl diphosphate + beta-D-GlcNAc-(1-&gt;4)-Mur2Ac(oyl-L-Ala-gamma-D-Glu-L-Lys-D-Ala-D-Ala)-di-trans,octa-cis-undecaprenyl diphosphate = [GlcNAc-(1-&gt;4)-Mur2Ac(oyl-L-Ala-gamma-D-Glu-L-Lys-D-Ala-D-Ala)](n+1)-di-trans,octa-cis-undecaprenyl diphosphate + di-trans,octa-cis-undecaprenyl diphosphate + H(+)</text>
        <dbReference type="Rhea" id="RHEA:23708"/>
        <dbReference type="Rhea" id="RHEA-COMP:9602"/>
        <dbReference type="Rhea" id="RHEA-COMP:9603"/>
        <dbReference type="ChEBI" id="CHEBI:15378"/>
        <dbReference type="ChEBI" id="CHEBI:58405"/>
        <dbReference type="ChEBI" id="CHEBI:60033"/>
        <dbReference type="ChEBI" id="CHEBI:78435"/>
        <dbReference type="EC" id="2.4.99.28"/>
    </reaction>
</comment>
<keyword evidence="9" id="KW-0378">Hydrolase</keyword>
<dbReference type="UniPathway" id="UPA00219"/>
<sequence>MKKDNPEANNRIRRKPASSSNRTSRSSSDSKSSNKDLTLPSERRKTSQSSKRKTRPSSTTSRKSSSTNPSSRTRSVSASSSSKSKTSSQVSRNDKKNKRSNSSKNREGSKALQKKLRSKKKRKIVGGIIAVLIVCCALALGFVFASLKDIKPVNEALLDKLTHQTTTIKYANGETMSTAPTLYKKTPIPLSDMSPYLRKAIVSIEDERFYSHSGVDYWGLGRSVVKTLLGSRQGGSTIPMQVSKILLTSSDQTISRKIKDIYYALEMNKTVSKDKILETYLNNYFVGKGLCGAEAGSMGYFGKHCKDLTLGEAAMLAGVTRNPAKYAPYTTARLTGDETKEDLDHRLLFYLPTEGLAEPNKTEKEMYEKLYEWDLIDQDTYKQLKSDDLLVRKAINNPNAKARQETVLAKMRDLNVITEKQYIEAKNEKISIRFPDTKEKIANSVESLIEYDVIDALMEQGKTEEEARNQYYNGGLIINSTIDPKIQESIEKQYENGSNFPNDTVADNGLSQPQSATVIIDYKTGNIKGLIGGRNIKARKTLNRAITPYQPGSTIKPLSVYTPAIDTAKVTQSTLMSDTRGGYRFKENQQDNPQTTTQGYGSMCLRHGLALSSNTIAYKTGELLGPTYDDCIDVMMDYLRNFGITTILDFKEENKAGMQRSDRHFNSLVLGGLTKGVTPLQMAAAFGTLANGGVYVEPEIFTTITSYNGELIVKNTPQTHKVVDPAVAYVMTDMLQAVVTEGIGKNAALNSGIPVAGKTGSTNNYLDTWFVGYTPYYVGSVYIGDDAGIKKDDGTTMQRRPIEGGGSMSSSKLWAKIMNPIHQNLEYKKFPKPDGVYMTSINPIDGGRTAYGVMAAFLDGTAPDRYSSGGYFQSTPKTRSSRTSRYGSSTQQQGNQQQQGTTTNRYNGTQQQQGAYGNSQGTTGNAGTVQGQGQSQGQTQGR</sequence>
<evidence type="ECO:0000256" key="11">
    <source>
        <dbReference type="ARBA" id="ARBA00023251"/>
    </source>
</evidence>
<evidence type="ECO:0000256" key="10">
    <source>
        <dbReference type="ARBA" id="ARBA00022968"/>
    </source>
</evidence>
<dbReference type="InterPro" id="IPR001460">
    <property type="entry name" value="PCN-bd_Tpept"/>
</dbReference>
<feature type="domain" description="Glycosyl transferase family 51" evidence="19">
    <location>
        <begin position="177"/>
        <end position="334"/>
    </location>
</feature>
<evidence type="ECO:0000256" key="5">
    <source>
        <dbReference type="ARBA" id="ARBA00022645"/>
    </source>
</evidence>
<dbReference type="AlphaFoldDB" id="A0A1H8HQZ3"/>
<name>A0A1H8HQZ3_9FIRM</name>
<feature type="region of interest" description="Disordered" evidence="16">
    <location>
        <begin position="865"/>
        <end position="942"/>
    </location>
</feature>
<evidence type="ECO:0000259" key="18">
    <source>
        <dbReference type="Pfam" id="PF00905"/>
    </source>
</evidence>
<dbReference type="PANTHER" id="PTHR32282:SF33">
    <property type="entry name" value="PEPTIDOGLYCAN GLYCOSYLTRANSFERASE"/>
    <property type="match status" value="1"/>
</dbReference>
<evidence type="ECO:0000256" key="12">
    <source>
        <dbReference type="ARBA" id="ARBA00023268"/>
    </source>
</evidence>
<dbReference type="Gene3D" id="1.10.3810.10">
    <property type="entry name" value="Biosynthetic peptidoglycan transglycosylase-like"/>
    <property type="match status" value="1"/>
</dbReference>
<feature type="compositionally biased region" description="Low complexity" evidence="16">
    <location>
        <begin position="874"/>
        <end position="914"/>
    </location>
</feature>
<keyword evidence="17" id="KW-1133">Transmembrane helix</keyword>
<dbReference type="Proteomes" id="UP000199512">
    <property type="component" value="Unassembled WGS sequence"/>
</dbReference>
<proteinExistence type="predicted"/>
<dbReference type="InterPro" id="IPR012338">
    <property type="entry name" value="Beta-lactam/transpept-like"/>
</dbReference>
<evidence type="ECO:0000256" key="9">
    <source>
        <dbReference type="ARBA" id="ARBA00022801"/>
    </source>
</evidence>
<evidence type="ECO:0000256" key="8">
    <source>
        <dbReference type="ARBA" id="ARBA00022679"/>
    </source>
</evidence>
<dbReference type="GO" id="GO:0046677">
    <property type="term" value="P:response to antibiotic"/>
    <property type="evidence" value="ECO:0007669"/>
    <property type="project" value="UniProtKB-KW"/>
</dbReference>
<keyword evidence="12" id="KW-0511">Multifunctional enzyme</keyword>
<keyword evidence="8" id="KW-0808">Transferase</keyword>
<comment type="function">
    <text evidence="1">Cell wall formation. Synthesis of cross-linked peptidoglycan from the lipid intermediates. The enzyme has a penicillin-insensitive transglycosylase N-terminal domain (formation of linear glycan strands) and a penicillin-sensitive transpeptidase C-terminal domain (cross-linking of the peptide subunits).</text>
</comment>
<keyword evidence="5" id="KW-0121">Carboxypeptidase</keyword>
<feature type="compositionally biased region" description="Low complexity" evidence="16">
    <location>
        <begin position="56"/>
        <end position="91"/>
    </location>
</feature>
<feature type="compositionally biased region" description="Polar residues" evidence="16">
    <location>
        <begin position="915"/>
        <end position="926"/>
    </location>
</feature>
<dbReference type="Gene3D" id="3.40.710.10">
    <property type="entry name" value="DD-peptidase/beta-lactamase superfamily"/>
    <property type="match status" value="1"/>
</dbReference>
<dbReference type="InterPro" id="IPR001264">
    <property type="entry name" value="Glyco_trans_51"/>
</dbReference>
<protein>
    <recommendedName>
        <fullName evidence="4">Penicillin-binding protein 1A</fullName>
        <ecNumber evidence="14">2.4.99.28</ecNumber>
        <ecNumber evidence="3">3.4.16.4</ecNumber>
    </recommendedName>
</protein>
<feature type="compositionally biased region" description="Low complexity" evidence="16">
    <location>
        <begin position="18"/>
        <end position="39"/>
    </location>
</feature>
<keyword evidence="6" id="KW-0645">Protease</keyword>
<evidence type="ECO:0000256" key="13">
    <source>
        <dbReference type="ARBA" id="ARBA00034000"/>
    </source>
</evidence>
<feature type="transmembrane region" description="Helical" evidence="17">
    <location>
        <begin position="124"/>
        <end position="147"/>
    </location>
</feature>
<organism evidence="20 21">
    <name type="scientific">Peptostreptococcus russellii</name>
    <dbReference type="NCBI Taxonomy" id="215200"/>
    <lineage>
        <taxon>Bacteria</taxon>
        <taxon>Bacillati</taxon>
        <taxon>Bacillota</taxon>
        <taxon>Clostridia</taxon>
        <taxon>Peptostreptococcales</taxon>
        <taxon>Peptostreptococcaceae</taxon>
        <taxon>Peptostreptococcus</taxon>
    </lineage>
</organism>
<comment type="catalytic activity">
    <reaction evidence="13">
        <text>Preferential cleavage: (Ac)2-L-Lys-D-Ala-|-D-Ala. Also transpeptidation of peptidyl-alanyl moieties that are N-acyl substituents of D-alanine.</text>
        <dbReference type="EC" id="3.4.16.4"/>
    </reaction>
</comment>
<dbReference type="SUPFAM" id="SSF53955">
    <property type="entry name" value="Lysozyme-like"/>
    <property type="match status" value="1"/>
</dbReference>
<comment type="subcellular location">
    <subcellularLocation>
        <location evidence="2">Cell membrane</location>
        <topology evidence="2">Single-pass type II membrane protein</topology>
    </subcellularLocation>
</comment>
<dbReference type="InterPro" id="IPR023346">
    <property type="entry name" value="Lysozyme-like_dom_sf"/>
</dbReference>
<keyword evidence="21" id="KW-1185">Reference proteome</keyword>
<dbReference type="SUPFAM" id="SSF56601">
    <property type="entry name" value="beta-lactamase/transpeptidase-like"/>
    <property type="match status" value="1"/>
</dbReference>
<evidence type="ECO:0000256" key="15">
    <source>
        <dbReference type="ARBA" id="ARBA00049902"/>
    </source>
</evidence>
<reference evidence="20 21" key="1">
    <citation type="submission" date="2016-10" db="EMBL/GenBank/DDBJ databases">
        <authorList>
            <person name="de Groot N.N."/>
        </authorList>
    </citation>
    <scope>NUCLEOTIDE SEQUENCE [LARGE SCALE GENOMIC DNA]</scope>
    <source>
        <strain evidence="20 21">Calf135</strain>
    </source>
</reference>
<dbReference type="GO" id="GO:0009002">
    <property type="term" value="F:serine-type D-Ala-D-Ala carboxypeptidase activity"/>
    <property type="evidence" value="ECO:0007669"/>
    <property type="project" value="UniProtKB-EC"/>
</dbReference>
<gene>
    <name evidence="20" type="ORF">SAMN05216454_10649</name>
</gene>
<accession>A0A1H8HQZ3</accession>
<evidence type="ECO:0000256" key="4">
    <source>
        <dbReference type="ARBA" id="ARBA00018638"/>
    </source>
</evidence>
<evidence type="ECO:0000256" key="6">
    <source>
        <dbReference type="ARBA" id="ARBA00022670"/>
    </source>
</evidence>
<evidence type="ECO:0000256" key="3">
    <source>
        <dbReference type="ARBA" id="ARBA00012448"/>
    </source>
</evidence>
<dbReference type="STRING" id="215200.SAMN05216454_10649"/>
<keyword evidence="17" id="KW-0812">Transmembrane</keyword>
<evidence type="ECO:0000256" key="1">
    <source>
        <dbReference type="ARBA" id="ARBA00002624"/>
    </source>
</evidence>
<dbReference type="Pfam" id="PF00912">
    <property type="entry name" value="Transgly"/>
    <property type="match status" value="1"/>
</dbReference>
<evidence type="ECO:0000256" key="14">
    <source>
        <dbReference type="ARBA" id="ARBA00044770"/>
    </source>
</evidence>
<dbReference type="GO" id="GO:0008658">
    <property type="term" value="F:penicillin binding"/>
    <property type="evidence" value="ECO:0007669"/>
    <property type="project" value="InterPro"/>
</dbReference>
<keyword evidence="10" id="KW-0735">Signal-anchor</keyword>
<dbReference type="Pfam" id="PF00905">
    <property type="entry name" value="Transpeptidase"/>
    <property type="match status" value="1"/>
</dbReference>
<dbReference type="InterPro" id="IPR050396">
    <property type="entry name" value="Glycosyltr_51/Transpeptidase"/>
</dbReference>
<keyword evidence="17" id="KW-0472">Membrane</keyword>
<dbReference type="PANTHER" id="PTHR32282">
    <property type="entry name" value="BINDING PROTEIN TRANSPEPTIDASE, PUTATIVE-RELATED"/>
    <property type="match status" value="1"/>
</dbReference>
<dbReference type="RefSeq" id="WP_091975320.1">
    <property type="nucleotide sequence ID" value="NZ_FODF01000006.1"/>
</dbReference>
<feature type="region of interest" description="Disordered" evidence="16">
    <location>
        <begin position="1"/>
        <end position="117"/>
    </location>
</feature>
<keyword evidence="11" id="KW-0046">Antibiotic resistance</keyword>
<evidence type="ECO:0000259" key="19">
    <source>
        <dbReference type="Pfam" id="PF00912"/>
    </source>
</evidence>
<dbReference type="GO" id="GO:0006508">
    <property type="term" value="P:proteolysis"/>
    <property type="evidence" value="ECO:0007669"/>
    <property type="project" value="UniProtKB-KW"/>
</dbReference>
<feature type="domain" description="Penicillin-binding protein transpeptidase" evidence="18">
    <location>
        <begin position="516"/>
        <end position="781"/>
    </location>
</feature>
<keyword evidence="7" id="KW-0328">Glycosyltransferase</keyword>